<sequence>MKLKELHFFYAITILLFASVMLCNASRQRQSNHILKSIKSEDGDVIDCVDMFHQPAFDHPLLKNHKIKIRPSNHPEELFVKDESSDVNSKTNKNRITQIWQLSGECPDGTIPIRRTDAKEDFFKANSNKKKHRSTNPRSYSSNGRNLLGATSGHEYAVATVAERGEYYGTRFNVTAWQPFVEGDNEFSLSQLWILADGDLGLNSIEAGWVVYPRILGDNRTRLFTYWTTDGYGSTGCWNLGCPGFVQVNNKIVIGGAIANFSSDHPFSEISLFVWMDKKQDVWWLQYNGTQLGYWPAILFNRLNDSAQLIEWGGEIVNHNTNGIHTATQMGNGQFPYEKFERASYFRNIEIMNETMVFGPPLGGNIGTIVSYENCYNISVGKNDDWGSFFYYGGPGRNSKCP</sequence>
<feature type="chain" id="PRO_5043438101" evidence="1">
    <location>
        <begin position="26"/>
        <end position="402"/>
    </location>
</feature>
<dbReference type="AlphaFoldDB" id="A0AAV1D746"/>
<keyword evidence="1" id="KW-0732">Signal</keyword>
<keyword evidence="4" id="KW-1185">Reference proteome</keyword>
<evidence type="ECO:0000313" key="4">
    <source>
        <dbReference type="Proteomes" id="UP001161247"/>
    </source>
</evidence>
<dbReference type="Proteomes" id="UP001161247">
    <property type="component" value="Chromosome 4"/>
</dbReference>
<dbReference type="EMBL" id="OX459121">
    <property type="protein sequence ID" value="CAI9103276.1"/>
    <property type="molecule type" value="Genomic_DNA"/>
</dbReference>
<dbReference type="InterPro" id="IPR004314">
    <property type="entry name" value="Neprosin"/>
</dbReference>
<evidence type="ECO:0000256" key="1">
    <source>
        <dbReference type="SAM" id="SignalP"/>
    </source>
</evidence>
<organism evidence="3 4">
    <name type="scientific">Oldenlandia corymbosa var. corymbosa</name>
    <dbReference type="NCBI Taxonomy" id="529605"/>
    <lineage>
        <taxon>Eukaryota</taxon>
        <taxon>Viridiplantae</taxon>
        <taxon>Streptophyta</taxon>
        <taxon>Embryophyta</taxon>
        <taxon>Tracheophyta</taxon>
        <taxon>Spermatophyta</taxon>
        <taxon>Magnoliopsida</taxon>
        <taxon>eudicotyledons</taxon>
        <taxon>Gunneridae</taxon>
        <taxon>Pentapetalae</taxon>
        <taxon>asterids</taxon>
        <taxon>lamiids</taxon>
        <taxon>Gentianales</taxon>
        <taxon>Rubiaceae</taxon>
        <taxon>Rubioideae</taxon>
        <taxon>Spermacoceae</taxon>
        <taxon>Hedyotis-Oldenlandia complex</taxon>
        <taxon>Oldenlandia</taxon>
    </lineage>
</organism>
<dbReference type="Pfam" id="PF03080">
    <property type="entry name" value="Neprosin"/>
    <property type="match status" value="1"/>
</dbReference>
<dbReference type="Pfam" id="PF14365">
    <property type="entry name" value="Neprosin_AP"/>
    <property type="match status" value="1"/>
</dbReference>
<dbReference type="PANTHER" id="PTHR31589">
    <property type="entry name" value="PROTEIN, PUTATIVE (DUF239)-RELATED-RELATED"/>
    <property type="match status" value="1"/>
</dbReference>
<proteinExistence type="predicted"/>
<feature type="signal peptide" evidence="1">
    <location>
        <begin position="1"/>
        <end position="25"/>
    </location>
</feature>
<dbReference type="InterPro" id="IPR025521">
    <property type="entry name" value="Neprosin_propep"/>
</dbReference>
<evidence type="ECO:0000259" key="2">
    <source>
        <dbReference type="PROSITE" id="PS52045"/>
    </source>
</evidence>
<reference evidence="3" key="1">
    <citation type="submission" date="2023-03" db="EMBL/GenBank/DDBJ databases">
        <authorList>
            <person name="Julca I."/>
        </authorList>
    </citation>
    <scope>NUCLEOTIDE SEQUENCE</scope>
</reference>
<dbReference type="InterPro" id="IPR053168">
    <property type="entry name" value="Glutamic_endopeptidase"/>
</dbReference>
<dbReference type="Gene3D" id="3.90.1320.10">
    <property type="entry name" value="Outer-capsid protein sigma 3, large lobe"/>
    <property type="match status" value="1"/>
</dbReference>
<dbReference type="PROSITE" id="PS52045">
    <property type="entry name" value="NEPROSIN_PEP_CD"/>
    <property type="match status" value="1"/>
</dbReference>
<evidence type="ECO:0000313" key="3">
    <source>
        <dbReference type="EMBL" id="CAI9103276.1"/>
    </source>
</evidence>
<accession>A0AAV1D746</accession>
<protein>
    <submittedName>
        <fullName evidence="3">OLC1v1001732C1</fullName>
    </submittedName>
</protein>
<feature type="domain" description="Neprosin PEP catalytic" evidence="2">
    <location>
        <begin position="148"/>
        <end position="402"/>
    </location>
</feature>
<dbReference type="PANTHER" id="PTHR31589:SF110">
    <property type="entry name" value="PROTEIN, PUTATIVE (DUF239)-RELATED"/>
    <property type="match status" value="1"/>
</dbReference>
<name>A0AAV1D746_OLDCO</name>
<gene>
    <name evidence="3" type="ORF">OLC1_LOCUS12481</name>
</gene>